<dbReference type="PROSITE" id="PS50109">
    <property type="entry name" value="HIS_KIN"/>
    <property type="match status" value="1"/>
</dbReference>
<keyword evidence="14" id="KW-0175">Coiled coil</keyword>
<evidence type="ECO:0000256" key="15">
    <source>
        <dbReference type="SAM" id="Phobius"/>
    </source>
</evidence>
<dbReference type="PRINTS" id="PR00344">
    <property type="entry name" value="BCTRLSENSOR"/>
</dbReference>
<dbReference type="SUPFAM" id="SSF55874">
    <property type="entry name" value="ATPase domain of HSP90 chaperone/DNA topoisomerase II/histidine kinase"/>
    <property type="match status" value="1"/>
</dbReference>
<dbReference type="Proteomes" id="UP001601059">
    <property type="component" value="Unassembled WGS sequence"/>
</dbReference>
<evidence type="ECO:0000256" key="4">
    <source>
        <dbReference type="ARBA" id="ARBA00022475"/>
    </source>
</evidence>
<comment type="catalytic activity">
    <reaction evidence="1">
        <text>ATP + protein L-histidine = ADP + protein N-phospho-L-histidine.</text>
        <dbReference type="EC" id="2.7.13.3"/>
    </reaction>
</comment>
<evidence type="ECO:0000256" key="14">
    <source>
        <dbReference type="SAM" id="Coils"/>
    </source>
</evidence>
<dbReference type="Pfam" id="PF02518">
    <property type="entry name" value="HATPase_c"/>
    <property type="match status" value="1"/>
</dbReference>
<dbReference type="InterPro" id="IPR003594">
    <property type="entry name" value="HATPase_dom"/>
</dbReference>
<keyword evidence="9" id="KW-0418">Kinase</keyword>
<feature type="transmembrane region" description="Helical" evidence="15">
    <location>
        <begin position="29"/>
        <end position="47"/>
    </location>
</feature>
<evidence type="ECO:0000313" key="19">
    <source>
        <dbReference type="Proteomes" id="UP001601059"/>
    </source>
</evidence>
<dbReference type="SMART" id="SM00387">
    <property type="entry name" value="HATPase_c"/>
    <property type="match status" value="1"/>
</dbReference>
<keyword evidence="4" id="KW-1003">Cell membrane</keyword>
<dbReference type="EMBL" id="JBIACK010000008">
    <property type="protein sequence ID" value="MFE8702068.1"/>
    <property type="molecule type" value="Genomic_DNA"/>
</dbReference>
<dbReference type="InterPro" id="IPR004358">
    <property type="entry name" value="Sig_transdc_His_kin-like_C"/>
</dbReference>
<feature type="domain" description="HAMP" evidence="17">
    <location>
        <begin position="186"/>
        <end position="238"/>
    </location>
</feature>
<keyword evidence="7 15" id="KW-0812">Transmembrane</keyword>
<evidence type="ECO:0000256" key="2">
    <source>
        <dbReference type="ARBA" id="ARBA00004651"/>
    </source>
</evidence>
<keyword evidence="8" id="KW-0547">Nucleotide-binding</keyword>
<dbReference type="InterPro" id="IPR036890">
    <property type="entry name" value="HATPase_C_sf"/>
</dbReference>
<keyword evidence="13 15" id="KW-0472">Membrane</keyword>
<comment type="caution">
    <text evidence="18">The sequence shown here is derived from an EMBL/GenBank/DDBJ whole genome shotgun (WGS) entry which is preliminary data.</text>
</comment>
<dbReference type="SMART" id="SM00388">
    <property type="entry name" value="HisKA"/>
    <property type="match status" value="1"/>
</dbReference>
<dbReference type="InterPro" id="IPR036097">
    <property type="entry name" value="HisK_dim/P_sf"/>
</dbReference>
<keyword evidence="11 15" id="KW-1133">Transmembrane helix</keyword>
<evidence type="ECO:0000256" key="11">
    <source>
        <dbReference type="ARBA" id="ARBA00022989"/>
    </source>
</evidence>
<keyword evidence="5" id="KW-0597">Phosphoprotein</keyword>
<accession>A0ABW6KGW2</accession>
<keyword evidence="12" id="KW-0902">Two-component regulatory system</keyword>
<dbReference type="PROSITE" id="PS50885">
    <property type="entry name" value="HAMP"/>
    <property type="match status" value="1"/>
</dbReference>
<proteinExistence type="predicted"/>
<evidence type="ECO:0000256" key="8">
    <source>
        <dbReference type="ARBA" id="ARBA00022741"/>
    </source>
</evidence>
<dbReference type="SUPFAM" id="SSF158472">
    <property type="entry name" value="HAMP domain-like"/>
    <property type="match status" value="1"/>
</dbReference>
<feature type="transmembrane region" description="Helical" evidence="15">
    <location>
        <begin position="164"/>
        <end position="184"/>
    </location>
</feature>
<feature type="coiled-coil region" evidence="14">
    <location>
        <begin position="216"/>
        <end position="243"/>
    </location>
</feature>
<dbReference type="EC" id="2.7.13.3" evidence="3"/>
<keyword evidence="6" id="KW-0808">Transferase</keyword>
<dbReference type="CDD" id="cd00082">
    <property type="entry name" value="HisKA"/>
    <property type="match status" value="1"/>
</dbReference>
<evidence type="ECO:0000256" key="5">
    <source>
        <dbReference type="ARBA" id="ARBA00022553"/>
    </source>
</evidence>
<dbReference type="Gene3D" id="3.30.565.10">
    <property type="entry name" value="Histidine kinase-like ATPase, C-terminal domain"/>
    <property type="match status" value="1"/>
</dbReference>
<evidence type="ECO:0000256" key="13">
    <source>
        <dbReference type="ARBA" id="ARBA00023136"/>
    </source>
</evidence>
<dbReference type="Pfam" id="PF00512">
    <property type="entry name" value="HisKA"/>
    <property type="match status" value="1"/>
</dbReference>
<evidence type="ECO:0000256" key="6">
    <source>
        <dbReference type="ARBA" id="ARBA00022679"/>
    </source>
</evidence>
<dbReference type="InterPro" id="IPR003660">
    <property type="entry name" value="HAMP_dom"/>
</dbReference>
<comment type="subcellular location">
    <subcellularLocation>
        <location evidence="2">Cell membrane</location>
        <topology evidence="2">Multi-pass membrane protein</topology>
    </subcellularLocation>
</comment>
<evidence type="ECO:0000256" key="1">
    <source>
        <dbReference type="ARBA" id="ARBA00000085"/>
    </source>
</evidence>
<evidence type="ECO:0000256" key="9">
    <source>
        <dbReference type="ARBA" id="ARBA00022777"/>
    </source>
</evidence>
<reference evidence="18 19" key="1">
    <citation type="submission" date="2024-08" db="EMBL/GenBank/DDBJ databases">
        <title>Two novel Cytobacillus novel species.</title>
        <authorList>
            <person name="Liu G."/>
        </authorList>
    </citation>
    <scope>NUCLEOTIDE SEQUENCE [LARGE SCALE GENOMIC DNA]</scope>
    <source>
        <strain evidence="18 19">FJAT-54145</strain>
    </source>
</reference>
<dbReference type="CDD" id="cd00075">
    <property type="entry name" value="HATPase"/>
    <property type="match status" value="1"/>
</dbReference>
<dbReference type="CDD" id="cd06225">
    <property type="entry name" value="HAMP"/>
    <property type="match status" value="1"/>
</dbReference>
<keyword evidence="19" id="KW-1185">Reference proteome</keyword>
<dbReference type="InterPro" id="IPR005467">
    <property type="entry name" value="His_kinase_dom"/>
</dbReference>
<evidence type="ECO:0000256" key="12">
    <source>
        <dbReference type="ARBA" id="ARBA00023012"/>
    </source>
</evidence>
<evidence type="ECO:0000256" key="10">
    <source>
        <dbReference type="ARBA" id="ARBA00022840"/>
    </source>
</evidence>
<dbReference type="RefSeq" id="WP_389362036.1">
    <property type="nucleotide sequence ID" value="NZ_JBIACK010000008.1"/>
</dbReference>
<keyword evidence="10 18" id="KW-0067">ATP-binding</keyword>
<evidence type="ECO:0000259" key="16">
    <source>
        <dbReference type="PROSITE" id="PS50109"/>
    </source>
</evidence>
<dbReference type="Gene3D" id="6.10.340.10">
    <property type="match status" value="1"/>
</dbReference>
<dbReference type="GO" id="GO:0005524">
    <property type="term" value="F:ATP binding"/>
    <property type="evidence" value="ECO:0007669"/>
    <property type="project" value="UniProtKB-KW"/>
</dbReference>
<protein>
    <recommendedName>
        <fullName evidence="3">histidine kinase</fullName>
        <ecNumber evidence="3">2.7.13.3</ecNumber>
    </recommendedName>
</protein>
<dbReference type="PANTHER" id="PTHR45528">
    <property type="entry name" value="SENSOR HISTIDINE KINASE CPXA"/>
    <property type="match status" value="1"/>
</dbReference>
<gene>
    <name evidence="18" type="ORF">ACFYKX_15835</name>
</gene>
<evidence type="ECO:0000259" key="17">
    <source>
        <dbReference type="PROSITE" id="PS50885"/>
    </source>
</evidence>
<evidence type="ECO:0000256" key="3">
    <source>
        <dbReference type="ARBA" id="ARBA00012438"/>
    </source>
</evidence>
<dbReference type="SMART" id="SM00304">
    <property type="entry name" value="HAMP"/>
    <property type="match status" value="1"/>
</dbReference>
<evidence type="ECO:0000256" key="7">
    <source>
        <dbReference type="ARBA" id="ARBA00022692"/>
    </source>
</evidence>
<dbReference type="SUPFAM" id="SSF47384">
    <property type="entry name" value="Homodimeric domain of signal transducing histidine kinase"/>
    <property type="match status" value="1"/>
</dbReference>
<feature type="domain" description="Histidine kinase" evidence="16">
    <location>
        <begin position="253"/>
        <end position="470"/>
    </location>
</feature>
<dbReference type="Pfam" id="PF00672">
    <property type="entry name" value="HAMP"/>
    <property type="match status" value="1"/>
</dbReference>
<dbReference type="InterPro" id="IPR003661">
    <property type="entry name" value="HisK_dim/P_dom"/>
</dbReference>
<organism evidence="18 19">
    <name type="scientific">Cytobacillus spartinae</name>
    <dbReference type="NCBI Taxonomy" id="3299023"/>
    <lineage>
        <taxon>Bacteria</taxon>
        <taxon>Bacillati</taxon>
        <taxon>Bacillota</taxon>
        <taxon>Bacilli</taxon>
        <taxon>Bacillales</taxon>
        <taxon>Bacillaceae</taxon>
        <taxon>Cytobacillus</taxon>
    </lineage>
</organism>
<dbReference type="Gene3D" id="1.10.287.130">
    <property type="match status" value="1"/>
</dbReference>
<dbReference type="PANTHER" id="PTHR45528:SF8">
    <property type="entry name" value="HISTIDINE KINASE"/>
    <property type="match status" value="1"/>
</dbReference>
<evidence type="ECO:0000313" key="18">
    <source>
        <dbReference type="EMBL" id="MFE8702068.1"/>
    </source>
</evidence>
<dbReference type="InterPro" id="IPR050398">
    <property type="entry name" value="HssS/ArlS-like"/>
</dbReference>
<sequence>MIRRRLLFLLSFLILRIRSSIRVKLLIVFIISIVAGILTNIILFEVLENRNVKKVYSYDHSYNEYEQYMQWVENEVKTRLDTDFNEITKQKPEGLNVFLVNKEGYKYDADEQLTNEQIDIYEYLKIRSENHQEYIYITPVQKHGRSLYLVGQGLLTLSYEEIRIYNEWLGVIGLIVFYIFFYFLTRIKIKQLEKLSKGFTELAEGNLSFRAKVKGKDEISQLAEQMNEMMDKLQTSKEEELRLQQFKTELITNVSHDLRTPLTSVIGYLSLLKDQMDMTNEDKAEYTEIAHKKAEQLSSLVNDLFEFTKLSNRDLPILKEPLSINQLLAQLLDEYEYMFTSHDMHVKKHIPSQNTVIHGDAQKLVRLFENMFRNAMDHGVKPGEIHVKLSVHERNAVIEIKNDSRNTLTKQECENIFERFYKKDESRSTGNGSGLGLAIAKEIVELHQGDIKAHSEDKKVTFIIMLPLSESKN</sequence>
<name>A0ABW6KGW2_9BACI</name>